<evidence type="ECO:0000256" key="2">
    <source>
        <dbReference type="ARBA" id="ARBA00022692"/>
    </source>
</evidence>
<reference evidence="6 7" key="1">
    <citation type="journal article" date="2016" name="Front. Microbiol.">
        <title>Single-Cell (Meta-)Genomics of a Dimorphic Candidatus Thiomargarita nelsonii Reveals Genomic Plasticity.</title>
        <authorList>
            <person name="Flood B.E."/>
            <person name="Fliss P."/>
            <person name="Jones D.S."/>
            <person name="Dick G.J."/>
            <person name="Jain S."/>
            <person name="Kaster A.K."/>
            <person name="Winkel M."/>
            <person name="Mussmann M."/>
            <person name="Bailey J."/>
        </authorList>
    </citation>
    <scope>NUCLEOTIDE SEQUENCE [LARGE SCALE GENOMIC DNA]</scope>
    <source>
        <strain evidence="6">Hydrate Ridge</strain>
    </source>
</reference>
<dbReference type="AlphaFoldDB" id="A0A0A6PFY9"/>
<proteinExistence type="predicted"/>
<evidence type="ECO:0000256" key="4">
    <source>
        <dbReference type="ARBA" id="ARBA00023136"/>
    </source>
</evidence>
<gene>
    <name evidence="6" type="ORF">PN36_00355</name>
</gene>
<evidence type="ECO:0000256" key="3">
    <source>
        <dbReference type="ARBA" id="ARBA00022989"/>
    </source>
</evidence>
<keyword evidence="7" id="KW-1185">Reference proteome</keyword>
<comment type="caution">
    <text evidence="6">The sequence shown here is derived from an EMBL/GenBank/DDBJ whole genome shotgun (WGS) entry which is preliminary data.</text>
</comment>
<dbReference type="Proteomes" id="UP000030428">
    <property type="component" value="Unassembled WGS sequence"/>
</dbReference>
<evidence type="ECO:0008006" key="8">
    <source>
        <dbReference type="Google" id="ProtNLM"/>
    </source>
</evidence>
<evidence type="ECO:0000256" key="5">
    <source>
        <dbReference type="SAM" id="Phobius"/>
    </source>
</evidence>
<accession>A0A0A6PFY9</accession>
<evidence type="ECO:0000256" key="1">
    <source>
        <dbReference type="ARBA" id="ARBA00004141"/>
    </source>
</evidence>
<dbReference type="EMBL" id="JSZA02000001">
    <property type="protein sequence ID" value="KHD09194.1"/>
    <property type="molecule type" value="Genomic_DNA"/>
</dbReference>
<organism evidence="6 7">
    <name type="scientific">Candidatus Thiomargarita nelsonii</name>
    <dbReference type="NCBI Taxonomy" id="1003181"/>
    <lineage>
        <taxon>Bacteria</taxon>
        <taxon>Pseudomonadati</taxon>
        <taxon>Pseudomonadota</taxon>
        <taxon>Gammaproteobacteria</taxon>
        <taxon>Thiotrichales</taxon>
        <taxon>Thiotrichaceae</taxon>
        <taxon>Thiomargarita</taxon>
    </lineage>
</organism>
<name>A0A0A6PFY9_9GAMM</name>
<dbReference type="Pfam" id="PF05128">
    <property type="entry name" value="DUF697"/>
    <property type="match status" value="1"/>
</dbReference>
<comment type="subcellular location">
    <subcellularLocation>
        <location evidence="1">Membrane</location>
        <topology evidence="1">Multi-pass membrane protein</topology>
    </subcellularLocation>
</comment>
<keyword evidence="2 5" id="KW-0812">Transmembrane</keyword>
<dbReference type="InterPro" id="IPR021147">
    <property type="entry name" value="DUF697"/>
</dbReference>
<evidence type="ECO:0000313" key="6">
    <source>
        <dbReference type="EMBL" id="KHD09194.1"/>
    </source>
</evidence>
<feature type="transmembrane region" description="Helical" evidence="5">
    <location>
        <begin position="20"/>
        <end position="42"/>
    </location>
</feature>
<protein>
    <recommendedName>
        <fullName evidence="8">GTPase domain-containing protein</fullName>
    </recommendedName>
</protein>
<dbReference type="GO" id="GO:0016020">
    <property type="term" value="C:membrane"/>
    <property type="evidence" value="ECO:0007669"/>
    <property type="project" value="UniProtKB-SubCell"/>
</dbReference>
<evidence type="ECO:0000313" key="7">
    <source>
        <dbReference type="Proteomes" id="UP000030428"/>
    </source>
</evidence>
<sequence>MKHLTSPLNKEANTIIKSYVVSSMAIAFIPVPLVDFIAISSLRLKMLRALAKLHNIEFSRSLGKSLITTLLGGVMPLYIFKPVASIIKIIPGIGQATAIISMPILEGAATYAIGKVFTQHFESGGTLRDFDSKTAKKSFTSEFKEGQRVAAKMKKK</sequence>
<keyword evidence="3 5" id="KW-1133">Transmembrane helix</keyword>
<keyword evidence="4 5" id="KW-0472">Membrane</keyword>